<dbReference type="Proteomes" id="UP000826725">
    <property type="component" value="Chromosome"/>
</dbReference>
<feature type="chain" id="PRO_5034241374" description="Transporter" evidence="1">
    <location>
        <begin position="27"/>
        <end position="302"/>
    </location>
</feature>
<name>A0A8D5FRY2_9BACT</name>
<sequence length="302" mass="33497">MIHRISKMISVTTFCLLFLRVGIAVAAPVTFNTALPVAREEFLFRAQVKFLRSTDDPSGADRELTVWAVPIVAAYGITEKLALFGILPVLDKEIKLTVPVGRVSRGDAGIGDFTALTRYTIWKKDQPGRTLRLAPFITLEIPTGDDNETDSFGRLPQPLQMGSGSWDPSIGLVLTSQTLARQIDTSLSYTFNTKANNFEFGDAARFDFSYQHRVWPRVLGAGIQGFLYGVLESNLIWQDNNRVNGVEDGNSGGITWYLAPGIQYVTKRTVAEFTVQIPVVQDMNGTGLENDFITTLSFRMNF</sequence>
<reference evidence="2" key="1">
    <citation type="submission" date="2020-09" db="EMBL/GenBank/DDBJ databases">
        <title>Desulfogranum mesoprofundum gen. nov., sp. nov., a novel mesophilic, sulfate-reducing chemolithoautotroph isolated from a deep-sea hydrothermal vent chimney in the Suiyo Seamount.</title>
        <authorList>
            <person name="Hashimoto Y."/>
            <person name="Nakagawa S."/>
        </authorList>
    </citation>
    <scope>NUCLEOTIDE SEQUENCE</scope>
    <source>
        <strain evidence="2">KT2</strain>
    </source>
</reference>
<protein>
    <recommendedName>
        <fullName evidence="4">Transporter</fullName>
    </recommendedName>
</protein>
<evidence type="ECO:0000313" key="2">
    <source>
        <dbReference type="EMBL" id="BCL60311.1"/>
    </source>
</evidence>
<evidence type="ECO:0008006" key="4">
    <source>
        <dbReference type="Google" id="ProtNLM"/>
    </source>
</evidence>
<evidence type="ECO:0000313" key="3">
    <source>
        <dbReference type="Proteomes" id="UP000826725"/>
    </source>
</evidence>
<feature type="signal peptide" evidence="1">
    <location>
        <begin position="1"/>
        <end position="26"/>
    </location>
</feature>
<evidence type="ECO:0000256" key="1">
    <source>
        <dbReference type="SAM" id="SignalP"/>
    </source>
</evidence>
<dbReference type="InterPro" id="IPR025737">
    <property type="entry name" value="FApF"/>
</dbReference>
<dbReference type="AlphaFoldDB" id="A0A8D5FRY2"/>
<dbReference type="EMBL" id="AP024086">
    <property type="protein sequence ID" value="BCL60311.1"/>
    <property type="molecule type" value="Genomic_DNA"/>
</dbReference>
<keyword evidence="3" id="KW-1185">Reference proteome</keyword>
<dbReference type="RefSeq" id="WP_228856451.1">
    <property type="nucleotide sequence ID" value="NZ_AP024086.1"/>
</dbReference>
<organism evidence="2 3">
    <name type="scientific">Desulfomarina profundi</name>
    <dbReference type="NCBI Taxonomy" id="2772557"/>
    <lineage>
        <taxon>Bacteria</taxon>
        <taxon>Pseudomonadati</taxon>
        <taxon>Thermodesulfobacteriota</taxon>
        <taxon>Desulfobulbia</taxon>
        <taxon>Desulfobulbales</taxon>
        <taxon>Desulfobulbaceae</taxon>
        <taxon>Desulfomarina</taxon>
    </lineage>
</organism>
<accession>A0A8D5FRY2</accession>
<dbReference type="KEGG" id="dbk:DGMP_10040"/>
<gene>
    <name evidence="2" type="ORF">DGMP_10040</name>
</gene>
<dbReference type="Pfam" id="PF13557">
    <property type="entry name" value="Phenol_MetA_deg"/>
    <property type="match status" value="1"/>
</dbReference>
<keyword evidence="1" id="KW-0732">Signal</keyword>
<proteinExistence type="predicted"/>